<evidence type="ECO:0000313" key="2">
    <source>
        <dbReference type="EMBL" id="TXB62076.1"/>
    </source>
</evidence>
<evidence type="ECO:0000313" key="3">
    <source>
        <dbReference type="Proteomes" id="UP000321580"/>
    </source>
</evidence>
<dbReference type="OrthoDB" id="9788916at2"/>
<dbReference type="Gene3D" id="3.40.630.30">
    <property type="match status" value="1"/>
</dbReference>
<feature type="domain" description="N-acetyltransferase" evidence="1">
    <location>
        <begin position="8"/>
        <end position="170"/>
    </location>
</feature>
<sequence>MKIQSSRLVLRELCPQDAPWFKALNDDPEVVRYTGDGPFRGLPAARAFLEAYPAEAYLRYGMGRWAVCLRTGHQEPLGWCGLKWHPATREADLGFRLFRRYWGQGFATEAAAACLAYGRGELGLARIIGRAMAANRASVRVLEKLGFVQERQIVFEGQPGLLYRFEDGLP</sequence>
<dbReference type="PANTHER" id="PTHR43792:SF1">
    <property type="entry name" value="N-ACETYLTRANSFERASE DOMAIN-CONTAINING PROTEIN"/>
    <property type="match status" value="1"/>
</dbReference>
<keyword evidence="2" id="KW-0808">Transferase</keyword>
<comment type="caution">
    <text evidence="2">The sequence shown here is derived from an EMBL/GenBank/DDBJ whole genome shotgun (WGS) entry which is preliminary data.</text>
</comment>
<dbReference type="InterPro" id="IPR016181">
    <property type="entry name" value="Acyl_CoA_acyltransferase"/>
</dbReference>
<keyword evidence="3" id="KW-1185">Reference proteome</keyword>
<dbReference type="InterPro" id="IPR000182">
    <property type="entry name" value="GNAT_dom"/>
</dbReference>
<dbReference type="GO" id="GO:0016747">
    <property type="term" value="F:acyltransferase activity, transferring groups other than amino-acyl groups"/>
    <property type="evidence" value="ECO:0007669"/>
    <property type="project" value="InterPro"/>
</dbReference>
<dbReference type="Proteomes" id="UP000321580">
    <property type="component" value="Unassembled WGS sequence"/>
</dbReference>
<gene>
    <name evidence="2" type="ORF">FRY97_15975</name>
</gene>
<evidence type="ECO:0000259" key="1">
    <source>
        <dbReference type="PROSITE" id="PS51186"/>
    </source>
</evidence>
<dbReference type="EMBL" id="VOOR01000038">
    <property type="protein sequence ID" value="TXB62076.1"/>
    <property type="molecule type" value="Genomic_DNA"/>
</dbReference>
<reference evidence="2 3" key="1">
    <citation type="submission" date="2019-08" db="EMBL/GenBank/DDBJ databases">
        <title>Genome of Phaeodactylibacter luteus.</title>
        <authorList>
            <person name="Bowman J.P."/>
        </authorList>
    </citation>
    <scope>NUCLEOTIDE SEQUENCE [LARGE SCALE GENOMIC DNA]</scope>
    <source>
        <strain evidence="2 3">KCTC 42180</strain>
    </source>
</reference>
<proteinExistence type="predicted"/>
<protein>
    <submittedName>
        <fullName evidence="2">GNAT family N-acetyltransferase</fullName>
    </submittedName>
</protein>
<dbReference type="PROSITE" id="PS51186">
    <property type="entry name" value="GNAT"/>
    <property type="match status" value="1"/>
</dbReference>
<dbReference type="PANTHER" id="PTHR43792">
    <property type="entry name" value="GNAT FAMILY, PUTATIVE (AFU_ORTHOLOGUE AFUA_3G00765)-RELATED-RELATED"/>
    <property type="match status" value="1"/>
</dbReference>
<dbReference type="AlphaFoldDB" id="A0A5C6RI41"/>
<organism evidence="2 3">
    <name type="scientific">Phaeodactylibacter luteus</name>
    <dbReference type="NCBI Taxonomy" id="1564516"/>
    <lineage>
        <taxon>Bacteria</taxon>
        <taxon>Pseudomonadati</taxon>
        <taxon>Bacteroidota</taxon>
        <taxon>Saprospiria</taxon>
        <taxon>Saprospirales</taxon>
        <taxon>Haliscomenobacteraceae</taxon>
        <taxon>Phaeodactylibacter</taxon>
    </lineage>
</organism>
<dbReference type="InterPro" id="IPR051531">
    <property type="entry name" value="N-acetyltransferase"/>
</dbReference>
<dbReference type="SUPFAM" id="SSF55729">
    <property type="entry name" value="Acyl-CoA N-acyltransferases (Nat)"/>
    <property type="match status" value="1"/>
</dbReference>
<dbReference type="Pfam" id="PF13302">
    <property type="entry name" value="Acetyltransf_3"/>
    <property type="match status" value="1"/>
</dbReference>
<name>A0A5C6RI41_9BACT</name>
<accession>A0A5C6RI41</accession>